<keyword evidence="1" id="KW-1133">Transmembrane helix</keyword>
<evidence type="ECO:0000313" key="2">
    <source>
        <dbReference type="EMBL" id="TWI99820.1"/>
    </source>
</evidence>
<name>A0A562U400_9SPHI</name>
<feature type="transmembrane region" description="Helical" evidence="1">
    <location>
        <begin position="57"/>
        <end position="75"/>
    </location>
</feature>
<gene>
    <name evidence="2" type="ORF">JN11_02235</name>
</gene>
<keyword evidence="3" id="KW-1185">Reference proteome</keyword>
<keyword evidence="1" id="KW-0472">Membrane</keyword>
<sequence length="76" mass="8623">MIRQFHEALKHRKPGESGIMLGGEGVGLSEFFLGIIAIVYILTLFVNGVARKTDKSFYFWLCFIALVETMVTFNIH</sequence>
<comment type="caution">
    <text evidence="2">The sequence shown here is derived from an EMBL/GenBank/DDBJ whole genome shotgun (WGS) entry which is preliminary data.</text>
</comment>
<reference evidence="2 3" key="1">
    <citation type="submission" date="2019-07" db="EMBL/GenBank/DDBJ databases">
        <title>Genomic Encyclopedia of Archaeal and Bacterial Type Strains, Phase II (KMG-II): from individual species to whole genera.</title>
        <authorList>
            <person name="Goeker M."/>
        </authorList>
    </citation>
    <scope>NUCLEOTIDE SEQUENCE [LARGE SCALE GENOMIC DNA]</scope>
    <source>
        <strain evidence="2 3">ATCC BAA-1854</strain>
    </source>
</reference>
<feature type="transmembrane region" description="Helical" evidence="1">
    <location>
        <begin position="31"/>
        <end position="50"/>
    </location>
</feature>
<proteinExistence type="predicted"/>
<accession>A0A562U400</accession>
<evidence type="ECO:0000313" key="3">
    <source>
        <dbReference type="Proteomes" id="UP000317010"/>
    </source>
</evidence>
<dbReference type="EMBL" id="VLLI01000006">
    <property type="protein sequence ID" value="TWI99820.1"/>
    <property type="molecule type" value="Genomic_DNA"/>
</dbReference>
<dbReference type="Proteomes" id="UP000317010">
    <property type="component" value="Unassembled WGS sequence"/>
</dbReference>
<keyword evidence="1" id="KW-0812">Transmembrane</keyword>
<organism evidence="2 3">
    <name type="scientific">Mucilaginibacter frigoritolerans</name>
    <dbReference type="NCBI Taxonomy" id="652788"/>
    <lineage>
        <taxon>Bacteria</taxon>
        <taxon>Pseudomonadati</taxon>
        <taxon>Bacteroidota</taxon>
        <taxon>Sphingobacteriia</taxon>
        <taxon>Sphingobacteriales</taxon>
        <taxon>Sphingobacteriaceae</taxon>
        <taxon>Mucilaginibacter</taxon>
    </lineage>
</organism>
<evidence type="ECO:0000256" key="1">
    <source>
        <dbReference type="SAM" id="Phobius"/>
    </source>
</evidence>
<protein>
    <submittedName>
        <fullName evidence="2">Uncharacterized protein</fullName>
    </submittedName>
</protein>
<dbReference type="AlphaFoldDB" id="A0A562U400"/>